<evidence type="ECO:0000313" key="8">
    <source>
        <dbReference type="Proteomes" id="UP000177082"/>
    </source>
</evidence>
<dbReference type="GO" id="GO:0031564">
    <property type="term" value="P:transcription antitermination"/>
    <property type="evidence" value="ECO:0007669"/>
    <property type="project" value="UniProtKB-KW"/>
</dbReference>
<comment type="caution">
    <text evidence="7">The sequence shown here is derived from an EMBL/GenBank/DDBJ whole genome shotgun (WGS) entry which is preliminary data.</text>
</comment>
<dbReference type="NCBIfam" id="TIGR01951">
    <property type="entry name" value="nusB"/>
    <property type="match status" value="1"/>
</dbReference>
<comment type="similarity">
    <text evidence="1">Belongs to the NusB family.</text>
</comment>
<sequence>MKSAQDPRHEKRRKIIKELFANSFFSQSASLATKDILKNTEQIDQLIQNAAPQWPLARLNKIDLAVLRLAIYEINKNTAPVKVIIDEAVELSKEYGGESSPSFINGVLGTILKNQDAKQSN</sequence>
<keyword evidence="4" id="KW-0805">Transcription regulation</keyword>
<dbReference type="SUPFAM" id="SSF48013">
    <property type="entry name" value="NusB-like"/>
    <property type="match status" value="1"/>
</dbReference>
<evidence type="ECO:0000256" key="4">
    <source>
        <dbReference type="ARBA" id="ARBA00023015"/>
    </source>
</evidence>
<dbReference type="PANTHER" id="PTHR11078:SF3">
    <property type="entry name" value="ANTITERMINATION NUSB DOMAIN-CONTAINING PROTEIN"/>
    <property type="match status" value="1"/>
</dbReference>
<feature type="domain" description="NusB/RsmB/TIM44" evidence="6">
    <location>
        <begin position="29"/>
        <end position="112"/>
    </location>
</feature>
<dbReference type="InterPro" id="IPR035926">
    <property type="entry name" value="NusB-like_sf"/>
</dbReference>
<keyword evidence="3" id="KW-0694">RNA-binding</keyword>
<reference evidence="7 8" key="1">
    <citation type="journal article" date="2016" name="Nat. Commun.">
        <title>Thousands of microbial genomes shed light on interconnected biogeochemical processes in an aquifer system.</title>
        <authorList>
            <person name="Anantharaman K."/>
            <person name="Brown C.T."/>
            <person name="Hug L.A."/>
            <person name="Sharon I."/>
            <person name="Castelle C.J."/>
            <person name="Probst A.J."/>
            <person name="Thomas B.C."/>
            <person name="Singh A."/>
            <person name="Wilkins M.J."/>
            <person name="Karaoz U."/>
            <person name="Brodie E.L."/>
            <person name="Williams K.H."/>
            <person name="Hubbard S.S."/>
            <person name="Banfield J.F."/>
        </authorList>
    </citation>
    <scope>NUCLEOTIDE SEQUENCE [LARGE SCALE GENOMIC DNA]</scope>
</reference>
<evidence type="ECO:0000256" key="2">
    <source>
        <dbReference type="ARBA" id="ARBA00022814"/>
    </source>
</evidence>
<proteinExistence type="inferred from homology"/>
<organism evidence="7 8">
    <name type="scientific">Candidatus Woesebacteria bacterium RIFCSPLOWO2_01_FULL_39_21</name>
    <dbReference type="NCBI Taxonomy" id="1802519"/>
    <lineage>
        <taxon>Bacteria</taxon>
        <taxon>Candidatus Woeseibacteriota</taxon>
    </lineage>
</organism>
<dbReference type="GO" id="GO:0005829">
    <property type="term" value="C:cytosol"/>
    <property type="evidence" value="ECO:0007669"/>
    <property type="project" value="TreeGrafter"/>
</dbReference>
<dbReference type="PANTHER" id="PTHR11078">
    <property type="entry name" value="N UTILIZATION SUBSTANCE PROTEIN B-RELATED"/>
    <property type="match status" value="1"/>
</dbReference>
<keyword evidence="5" id="KW-0804">Transcription</keyword>
<name>A0A1F8BKI7_9BACT</name>
<accession>A0A1F8BKI7</accession>
<dbReference type="STRING" id="1802519.A2961_04400"/>
<dbReference type="Pfam" id="PF01029">
    <property type="entry name" value="NusB"/>
    <property type="match status" value="1"/>
</dbReference>
<dbReference type="AlphaFoldDB" id="A0A1F8BKI7"/>
<evidence type="ECO:0000256" key="1">
    <source>
        <dbReference type="ARBA" id="ARBA00005952"/>
    </source>
</evidence>
<evidence type="ECO:0000259" key="6">
    <source>
        <dbReference type="Pfam" id="PF01029"/>
    </source>
</evidence>
<evidence type="ECO:0000256" key="3">
    <source>
        <dbReference type="ARBA" id="ARBA00022884"/>
    </source>
</evidence>
<dbReference type="Gene3D" id="1.10.940.10">
    <property type="entry name" value="NusB-like"/>
    <property type="match status" value="1"/>
</dbReference>
<evidence type="ECO:0000256" key="5">
    <source>
        <dbReference type="ARBA" id="ARBA00023163"/>
    </source>
</evidence>
<dbReference type="GO" id="GO:0003723">
    <property type="term" value="F:RNA binding"/>
    <property type="evidence" value="ECO:0007669"/>
    <property type="project" value="UniProtKB-KW"/>
</dbReference>
<dbReference type="InterPro" id="IPR006027">
    <property type="entry name" value="NusB_RsmB_TIM44"/>
</dbReference>
<keyword evidence="2" id="KW-0889">Transcription antitermination</keyword>
<evidence type="ECO:0000313" key="7">
    <source>
        <dbReference type="EMBL" id="OGM64470.1"/>
    </source>
</evidence>
<dbReference type="InterPro" id="IPR011605">
    <property type="entry name" value="NusB_fam"/>
</dbReference>
<protein>
    <submittedName>
        <fullName evidence="7">Transcription antitermination factor NusB</fullName>
    </submittedName>
</protein>
<dbReference type="GO" id="GO:0006353">
    <property type="term" value="P:DNA-templated transcription termination"/>
    <property type="evidence" value="ECO:0007669"/>
    <property type="project" value="InterPro"/>
</dbReference>
<dbReference type="Proteomes" id="UP000177082">
    <property type="component" value="Unassembled WGS sequence"/>
</dbReference>
<gene>
    <name evidence="7" type="ORF">A2961_04400</name>
</gene>
<dbReference type="EMBL" id="MGHF01000006">
    <property type="protein sequence ID" value="OGM64470.1"/>
    <property type="molecule type" value="Genomic_DNA"/>
</dbReference>